<dbReference type="STRING" id="452637.Oter_1857"/>
<dbReference type="AlphaFoldDB" id="B1ZX29"/>
<evidence type="ECO:0000313" key="2">
    <source>
        <dbReference type="EMBL" id="ACB75140.1"/>
    </source>
</evidence>
<dbReference type="EMBL" id="CP001032">
    <property type="protein sequence ID" value="ACB75140.1"/>
    <property type="molecule type" value="Genomic_DNA"/>
</dbReference>
<reference evidence="2 3" key="1">
    <citation type="journal article" date="2011" name="J. Bacteriol.">
        <title>Genome sequence of the verrucomicrobium Opitutus terrae PB90-1, an abundant inhabitant of rice paddy soil ecosystems.</title>
        <authorList>
            <person name="van Passel M.W."/>
            <person name="Kant R."/>
            <person name="Palva A."/>
            <person name="Copeland A."/>
            <person name="Lucas S."/>
            <person name="Lapidus A."/>
            <person name="Glavina del Rio T."/>
            <person name="Pitluck S."/>
            <person name="Goltsman E."/>
            <person name="Clum A."/>
            <person name="Sun H."/>
            <person name="Schmutz J."/>
            <person name="Larimer F.W."/>
            <person name="Land M.L."/>
            <person name="Hauser L."/>
            <person name="Kyrpides N."/>
            <person name="Mikhailova N."/>
            <person name="Richardson P.P."/>
            <person name="Janssen P.H."/>
            <person name="de Vos W.M."/>
            <person name="Smidt H."/>
        </authorList>
    </citation>
    <scope>NUCLEOTIDE SEQUENCE [LARGE SCALE GENOMIC DNA]</scope>
    <source>
        <strain evidence="3">DSM 11246 / JCM 15787 / PB90-1</strain>
    </source>
</reference>
<dbReference type="Gene3D" id="1.10.10.10">
    <property type="entry name" value="Winged helix-like DNA-binding domain superfamily/Winged helix DNA-binding domain"/>
    <property type="match status" value="1"/>
</dbReference>
<dbReference type="InterPro" id="IPR036388">
    <property type="entry name" value="WH-like_DNA-bd_sf"/>
</dbReference>
<feature type="domain" description="Transcription regulator PadR N-terminal" evidence="1">
    <location>
        <begin position="15"/>
        <end position="88"/>
    </location>
</feature>
<keyword evidence="3" id="KW-1185">Reference proteome</keyword>
<dbReference type="RefSeq" id="WP_012374677.1">
    <property type="nucleotide sequence ID" value="NC_010571.1"/>
</dbReference>
<protein>
    <submittedName>
        <fullName evidence="2">Transcriptional regulator, PadR-like family</fullName>
    </submittedName>
</protein>
<dbReference type="Pfam" id="PF03551">
    <property type="entry name" value="PadR"/>
    <property type="match status" value="1"/>
</dbReference>
<dbReference type="PANTHER" id="PTHR33169:SF14">
    <property type="entry name" value="TRANSCRIPTIONAL REGULATOR RV3488"/>
    <property type="match status" value="1"/>
</dbReference>
<dbReference type="OrthoDB" id="9808017at2"/>
<dbReference type="InterPro" id="IPR052509">
    <property type="entry name" value="Metal_resp_DNA-bind_regulator"/>
</dbReference>
<gene>
    <name evidence="2" type="ordered locus">Oter_1857</name>
</gene>
<dbReference type="SUPFAM" id="SSF46785">
    <property type="entry name" value="Winged helix' DNA-binding domain"/>
    <property type="match status" value="1"/>
</dbReference>
<organism evidence="2 3">
    <name type="scientific">Opitutus terrae (strain DSM 11246 / JCM 15787 / PB90-1)</name>
    <dbReference type="NCBI Taxonomy" id="452637"/>
    <lineage>
        <taxon>Bacteria</taxon>
        <taxon>Pseudomonadati</taxon>
        <taxon>Verrucomicrobiota</taxon>
        <taxon>Opitutia</taxon>
        <taxon>Opitutales</taxon>
        <taxon>Opitutaceae</taxon>
        <taxon>Opitutus</taxon>
    </lineage>
</organism>
<dbReference type="HOGENOM" id="CLU_063440_3_3_0"/>
<dbReference type="InterPro" id="IPR017799">
    <property type="entry name" value="Tscrpt_reg_PadR_acidobac-type"/>
</dbReference>
<evidence type="ECO:0000313" key="3">
    <source>
        <dbReference type="Proteomes" id="UP000007013"/>
    </source>
</evidence>
<dbReference type="InterPro" id="IPR005149">
    <property type="entry name" value="Tscrpt_reg_PadR_N"/>
</dbReference>
<dbReference type="Proteomes" id="UP000007013">
    <property type="component" value="Chromosome"/>
</dbReference>
<accession>B1ZX29</accession>
<dbReference type="eggNOG" id="COG1695">
    <property type="taxonomic scope" value="Bacteria"/>
</dbReference>
<dbReference type="NCBIfam" id="TIGR03433">
    <property type="entry name" value="padR_acidobact"/>
    <property type="match status" value="1"/>
</dbReference>
<dbReference type="KEGG" id="ote:Oter_1857"/>
<sequence>MEKIDLLQGNLEMMILRVLSTGPQHGWSIAQRIHVLSAETLKIEEGSLYLALYRMQRKRWLKARWGTSENNRRAKYYELTEAGLRQLENQHSAWERLCTAIATVMHAEL</sequence>
<dbReference type="InterPro" id="IPR036390">
    <property type="entry name" value="WH_DNA-bd_sf"/>
</dbReference>
<dbReference type="PANTHER" id="PTHR33169">
    <property type="entry name" value="PADR-FAMILY TRANSCRIPTIONAL REGULATOR"/>
    <property type="match status" value="1"/>
</dbReference>
<proteinExistence type="predicted"/>
<evidence type="ECO:0000259" key="1">
    <source>
        <dbReference type="Pfam" id="PF03551"/>
    </source>
</evidence>
<name>B1ZX29_OPITP</name>